<proteinExistence type="predicted"/>
<dbReference type="SMART" id="SM00382">
    <property type="entry name" value="AAA"/>
    <property type="match status" value="1"/>
</dbReference>
<evidence type="ECO:0000259" key="2">
    <source>
        <dbReference type="PROSITE" id="PS50880"/>
    </source>
</evidence>
<dbReference type="Proteomes" id="UP000517187">
    <property type="component" value="Unassembled WGS sequence"/>
</dbReference>
<dbReference type="AlphaFoldDB" id="A0A7W9ZY39"/>
<dbReference type="InterPro" id="IPR006171">
    <property type="entry name" value="TOPRIM_dom"/>
</dbReference>
<evidence type="ECO:0000256" key="1">
    <source>
        <dbReference type="SAM" id="MobiDB-lite"/>
    </source>
</evidence>
<dbReference type="CDD" id="cd01029">
    <property type="entry name" value="TOPRIM_primases"/>
    <property type="match status" value="1"/>
</dbReference>
<dbReference type="Gene3D" id="3.40.50.300">
    <property type="entry name" value="P-loop containing nucleotide triphosphate hydrolases"/>
    <property type="match status" value="1"/>
</dbReference>
<reference evidence="3 4" key="1">
    <citation type="submission" date="2020-08" db="EMBL/GenBank/DDBJ databases">
        <title>Genomic Encyclopedia of Type Strains, Phase IV (KMG-V): Genome sequencing to study the core and pangenomes of soil and plant-associated prokaryotes.</title>
        <authorList>
            <person name="Whitman W."/>
        </authorList>
    </citation>
    <scope>NUCLEOTIDE SEQUENCE [LARGE SCALE GENOMIC DNA]</scope>
    <source>
        <strain evidence="3 4">SEMIA 4011</strain>
    </source>
</reference>
<evidence type="ECO:0000313" key="4">
    <source>
        <dbReference type="Proteomes" id="UP000517187"/>
    </source>
</evidence>
<dbReference type="RefSeq" id="WP_184696948.1">
    <property type="nucleotide sequence ID" value="NZ_JACIIJ010000016.1"/>
</dbReference>
<organism evidence="3 4">
    <name type="scientific">Rhizobium leguminosarum</name>
    <dbReference type="NCBI Taxonomy" id="384"/>
    <lineage>
        <taxon>Bacteria</taxon>
        <taxon>Pseudomonadati</taxon>
        <taxon>Pseudomonadota</taxon>
        <taxon>Alphaproteobacteria</taxon>
        <taxon>Hyphomicrobiales</taxon>
        <taxon>Rhizobiaceae</taxon>
        <taxon>Rhizobium/Agrobacterium group</taxon>
        <taxon>Rhizobium</taxon>
    </lineage>
</organism>
<gene>
    <name evidence="3" type="ORF">GGE66_005565</name>
</gene>
<protein>
    <recommendedName>
        <fullName evidence="2">Toprim domain-containing protein</fullName>
    </recommendedName>
</protein>
<feature type="region of interest" description="Disordered" evidence="1">
    <location>
        <begin position="9"/>
        <end position="28"/>
    </location>
</feature>
<dbReference type="EMBL" id="JACIIJ010000016">
    <property type="protein sequence ID" value="MBB6224550.1"/>
    <property type="molecule type" value="Genomic_DNA"/>
</dbReference>
<name>A0A7W9ZY39_RHILE</name>
<dbReference type="Gene3D" id="3.40.1360.10">
    <property type="match status" value="1"/>
</dbReference>
<comment type="caution">
    <text evidence="3">The sequence shown here is derived from an EMBL/GenBank/DDBJ whole genome shotgun (WGS) entry which is preliminary data.</text>
</comment>
<dbReference type="InterPro" id="IPR003593">
    <property type="entry name" value="AAA+_ATPase"/>
</dbReference>
<dbReference type="InterPro" id="IPR027417">
    <property type="entry name" value="P-loop_NTPase"/>
</dbReference>
<dbReference type="InterPro" id="IPR034154">
    <property type="entry name" value="TOPRIM_DnaG/twinkle"/>
</dbReference>
<dbReference type="PROSITE" id="PS50880">
    <property type="entry name" value="TOPRIM"/>
    <property type="match status" value="1"/>
</dbReference>
<dbReference type="Pfam" id="PF13481">
    <property type="entry name" value="AAA_25"/>
    <property type="match status" value="1"/>
</dbReference>
<accession>A0A7W9ZY39</accession>
<dbReference type="SUPFAM" id="SSF56731">
    <property type="entry name" value="DNA primase core"/>
    <property type="match status" value="1"/>
</dbReference>
<dbReference type="SUPFAM" id="SSF52540">
    <property type="entry name" value="P-loop containing nucleoside triphosphate hydrolases"/>
    <property type="match status" value="1"/>
</dbReference>
<evidence type="ECO:0000313" key="3">
    <source>
        <dbReference type="EMBL" id="MBB6224550.1"/>
    </source>
</evidence>
<sequence length="604" mass="65966">MKDWVLRKCGEPEFTPGEKSERPEPTTHLKLVRRADPPKPFSDYHLVSKGYHHDVTYDYTSEDGEVLFEVLRYGHATETKTFIQRHPDGQGGYLSGRGGEPILYRLHEIAANSTDPIFVTEGEKDADRLASLGYLATTVPNGSWPDDLSALSGRTIYVLADNDSAGDKKAREAIERLGGVATAYRIDLPGLRDRGDVTDWLDDGHTQVELEDICLAATPVPANDNTPAAASGPRIISSAELVRGFVPPDYFLDGVAQKGFIYSMTAATGTGKTAVLLLISRLAAEGGELSGREVARGRVVYFAGENPDDVTMRWIGMAHETGFSLDEIDAHFIKDRFSVPEAIASIRAQVEALGGADLIVIDTSAAYFHGTDENGNTELGKHARDLRMLTTLPGRPCVMVACHPTKNAGPDNLLPRGGGAFIAEMDGNLTLAKSDGGIIKLHWQGKHRGPDFDPLIIELKTITAPTLIDSKGRPIPTVMAQALSASEARTLASTSRRDEDDALLQIEGDVKISLSTIAANLGWKRDDGAAHKDRARRASEKLKRDKLVVYEGRKWKVTAAGFEALTDIRAERHREAQTAHFVDRAIEKNAVRTRGYDAHERDED</sequence>
<feature type="domain" description="Toprim" evidence="2">
    <location>
        <begin position="115"/>
        <end position="189"/>
    </location>
</feature>